<accession>A0A9W7EZC4</accession>
<evidence type="ECO:0000256" key="1">
    <source>
        <dbReference type="SAM" id="MobiDB-lite"/>
    </source>
</evidence>
<keyword evidence="3" id="KW-1185">Reference proteome</keyword>
<evidence type="ECO:0000313" key="3">
    <source>
        <dbReference type="Proteomes" id="UP001165160"/>
    </source>
</evidence>
<feature type="region of interest" description="Disordered" evidence="1">
    <location>
        <begin position="1"/>
        <end position="30"/>
    </location>
</feature>
<dbReference type="Proteomes" id="UP001165160">
    <property type="component" value="Unassembled WGS sequence"/>
</dbReference>
<gene>
    <name evidence="2" type="ORF">TrVE_jg11893</name>
</gene>
<proteinExistence type="predicted"/>
<dbReference type="EMBL" id="BRXX01000176">
    <property type="protein sequence ID" value="GMH95942.1"/>
    <property type="molecule type" value="Genomic_DNA"/>
</dbReference>
<feature type="compositionally biased region" description="Basic and acidic residues" evidence="1">
    <location>
        <begin position="1"/>
        <end position="25"/>
    </location>
</feature>
<sequence length="83" mass="9206">MEVHPTEVHPTEVHPMEVHPAEGHRRPSTTGRTIMATRTINNSTTANRSPTVAVQTCLFSCLRNRLLSITLSSRTSRPCLLSL</sequence>
<dbReference type="AlphaFoldDB" id="A0A9W7EZC4"/>
<organism evidence="2 3">
    <name type="scientific">Triparma verrucosa</name>
    <dbReference type="NCBI Taxonomy" id="1606542"/>
    <lineage>
        <taxon>Eukaryota</taxon>
        <taxon>Sar</taxon>
        <taxon>Stramenopiles</taxon>
        <taxon>Ochrophyta</taxon>
        <taxon>Bolidophyceae</taxon>
        <taxon>Parmales</taxon>
        <taxon>Triparmaceae</taxon>
        <taxon>Triparma</taxon>
    </lineage>
</organism>
<name>A0A9W7EZC4_9STRA</name>
<evidence type="ECO:0000313" key="2">
    <source>
        <dbReference type="EMBL" id="GMH95942.1"/>
    </source>
</evidence>
<comment type="caution">
    <text evidence="2">The sequence shown here is derived from an EMBL/GenBank/DDBJ whole genome shotgun (WGS) entry which is preliminary data.</text>
</comment>
<protein>
    <submittedName>
        <fullName evidence="2">Uncharacterized protein</fullName>
    </submittedName>
</protein>
<reference evidence="3" key="1">
    <citation type="journal article" date="2023" name="Commun. Biol.">
        <title>Genome analysis of Parmales, the sister group of diatoms, reveals the evolutionary specialization of diatoms from phago-mixotrophs to photoautotrophs.</title>
        <authorList>
            <person name="Ban H."/>
            <person name="Sato S."/>
            <person name="Yoshikawa S."/>
            <person name="Yamada K."/>
            <person name="Nakamura Y."/>
            <person name="Ichinomiya M."/>
            <person name="Sato N."/>
            <person name="Blanc-Mathieu R."/>
            <person name="Endo H."/>
            <person name="Kuwata A."/>
            <person name="Ogata H."/>
        </authorList>
    </citation>
    <scope>NUCLEOTIDE SEQUENCE [LARGE SCALE GENOMIC DNA]</scope>
    <source>
        <strain evidence="3">NIES 3699</strain>
    </source>
</reference>